<dbReference type="EMBL" id="NGEL01000015">
    <property type="protein sequence ID" value="OTM93681.1"/>
    <property type="molecule type" value="Genomic_DNA"/>
</dbReference>
<evidence type="ECO:0000313" key="2">
    <source>
        <dbReference type="EMBL" id="OTM93681.1"/>
    </source>
</evidence>
<dbReference type="AlphaFoldDB" id="A0A241ZIR4"/>
<dbReference type="CDD" id="cd00009">
    <property type="entry name" value="AAA"/>
    <property type="match status" value="1"/>
</dbReference>
<evidence type="ECO:0000259" key="1">
    <source>
        <dbReference type="Pfam" id="PF01695"/>
    </source>
</evidence>
<dbReference type="PANTHER" id="PTHR30050">
    <property type="entry name" value="CHROMOSOMAL REPLICATION INITIATOR PROTEIN DNAA"/>
    <property type="match status" value="1"/>
</dbReference>
<accession>A0A241ZIR4</accession>
<dbReference type="PANTHER" id="PTHR30050:SF4">
    <property type="entry name" value="ATP-BINDING PROTEIN RV3427C IN INSERTION SEQUENCE-RELATED"/>
    <property type="match status" value="1"/>
</dbReference>
<dbReference type="PIRSF" id="PIRSF003073">
    <property type="entry name" value="DNAC_TnpB_IstB"/>
    <property type="match status" value="1"/>
</dbReference>
<sequence>MLNPKLADLLKKLKLHSFANSLTNSIDSVYSSEINFEEALIDACESELLFRNQKTFERLIRLANLRYPHASIKDINFDVERSGLTKQSTDRFAQCGWINCRRNINILGPTGIGKTWIACAFAAQACSKGYKTKFYKCWDFIELLEQSVETSDGKLLINKLNKYDLIVIDDFGLNHIPSNIESALLDFIDTFSLHGSLLITSQFPHDLWYEKFNEPTIADAILDRIIHNSYVLEISGASLRKSRSPDESTIF</sequence>
<dbReference type="Proteomes" id="UP000194699">
    <property type="component" value="Unassembled WGS sequence"/>
</dbReference>
<gene>
    <name evidence="2" type="ORF">B9X95_01485</name>
</gene>
<proteinExistence type="predicted"/>
<reference evidence="2 3" key="1">
    <citation type="submission" date="2017-05" db="EMBL/GenBank/DDBJ databases">
        <authorList>
            <person name="Song R."/>
            <person name="Chenine A.L."/>
            <person name="Ruprecht R.M."/>
        </authorList>
    </citation>
    <scope>NUCLEOTIDE SEQUENCE [LARGE SCALE GENOMIC DNA]</scope>
    <source>
        <strain evidence="2 3">PR350</strain>
    </source>
</reference>
<dbReference type="InterPro" id="IPR002611">
    <property type="entry name" value="IstB_ATP-bd"/>
</dbReference>
<dbReference type="Pfam" id="PF01695">
    <property type="entry name" value="IstB_IS21"/>
    <property type="match status" value="1"/>
</dbReference>
<feature type="domain" description="IstB-like ATP-binding" evidence="1">
    <location>
        <begin position="10"/>
        <end position="243"/>
    </location>
</feature>
<dbReference type="GO" id="GO:0005524">
    <property type="term" value="F:ATP binding"/>
    <property type="evidence" value="ECO:0007669"/>
    <property type="project" value="InterPro"/>
</dbReference>
<dbReference type="RefSeq" id="WP_086249562.1">
    <property type="nucleotide sequence ID" value="NZ_CP136183.1"/>
</dbReference>
<dbReference type="GO" id="GO:0006260">
    <property type="term" value="P:DNA replication"/>
    <property type="evidence" value="ECO:0007669"/>
    <property type="project" value="TreeGrafter"/>
</dbReference>
<name>A0A241ZIR4_ACIBA</name>
<dbReference type="Gene3D" id="3.40.50.300">
    <property type="entry name" value="P-loop containing nucleotide triphosphate hydrolases"/>
    <property type="match status" value="1"/>
</dbReference>
<dbReference type="InterPro" id="IPR028350">
    <property type="entry name" value="DNAC/IstB-like"/>
</dbReference>
<dbReference type="InterPro" id="IPR027417">
    <property type="entry name" value="P-loop_NTPase"/>
</dbReference>
<comment type="caution">
    <text evidence="2">The sequence shown here is derived from an EMBL/GenBank/DDBJ whole genome shotgun (WGS) entry which is preliminary data.</text>
</comment>
<protein>
    <recommendedName>
        <fullName evidence="1">IstB-like ATP-binding domain-containing protein</fullName>
    </recommendedName>
</protein>
<evidence type="ECO:0000313" key="3">
    <source>
        <dbReference type="Proteomes" id="UP000194699"/>
    </source>
</evidence>
<organism evidence="2 3">
    <name type="scientific">Acinetobacter baumannii</name>
    <dbReference type="NCBI Taxonomy" id="470"/>
    <lineage>
        <taxon>Bacteria</taxon>
        <taxon>Pseudomonadati</taxon>
        <taxon>Pseudomonadota</taxon>
        <taxon>Gammaproteobacteria</taxon>
        <taxon>Moraxellales</taxon>
        <taxon>Moraxellaceae</taxon>
        <taxon>Acinetobacter</taxon>
        <taxon>Acinetobacter calcoaceticus/baumannii complex</taxon>
    </lineage>
</organism>
<dbReference type="SUPFAM" id="SSF52540">
    <property type="entry name" value="P-loop containing nucleoside triphosphate hydrolases"/>
    <property type="match status" value="1"/>
</dbReference>